<reference evidence="1 2" key="1">
    <citation type="journal article" date="2008" name="PLoS Genet.">
        <title>Complete genome sequence of the N2-fixing broad host range endophyte Klebsiella pneumoniae 342 and virulence predictions verified in mice.</title>
        <authorList>
            <person name="Fouts D.E."/>
            <person name="Tyler H.L."/>
            <person name="DeBoy R.T."/>
            <person name="Daugherty S."/>
            <person name="Ren Q."/>
            <person name="Badger J.H."/>
            <person name="Durkin A.S."/>
            <person name="Huot H."/>
            <person name="Shrivastava S."/>
            <person name="Kothari S."/>
            <person name="Dodson R.J."/>
            <person name="Mohamoud Y."/>
            <person name="Khouri H."/>
            <person name="Roesch L.F."/>
            <person name="Krogfelt K.A."/>
            <person name="Struve C."/>
            <person name="Triplett E.W."/>
            <person name="Methe B.A."/>
        </authorList>
    </citation>
    <scope>NUCLEOTIDE SEQUENCE [LARGE SCALE GENOMIC DNA]</scope>
    <source>
        <strain evidence="1 2">342</strain>
    </source>
</reference>
<protein>
    <submittedName>
        <fullName evidence="1">Uncharacterized protein</fullName>
    </submittedName>
</protein>
<organism evidence="1 2">
    <name type="scientific">Klebsiella variicola (strain 342)</name>
    <name type="common">Klebsiella pneumoniae</name>
    <dbReference type="NCBI Taxonomy" id="507522"/>
    <lineage>
        <taxon>Bacteria</taxon>
        <taxon>Pseudomonadati</taxon>
        <taxon>Pseudomonadota</taxon>
        <taxon>Gammaproteobacteria</taxon>
        <taxon>Enterobacterales</taxon>
        <taxon>Enterobacteriaceae</taxon>
        <taxon>Klebsiella/Raoultella group</taxon>
        <taxon>Klebsiella</taxon>
        <taxon>Klebsiella pneumoniae complex</taxon>
    </lineage>
</organism>
<name>B5XPT1_KLEV3</name>
<dbReference type="EMBL" id="CP000964">
    <property type="protein sequence ID" value="ACI11619.1"/>
    <property type="molecule type" value="Genomic_DNA"/>
</dbReference>
<dbReference type="Proteomes" id="UP000001734">
    <property type="component" value="Chromosome"/>
</dbReference>
<accession>B5XPT1</accession>
<dbReference type="AlphaFoldDB" id="B5XPT1"/>
<sequence>MNRDFFIGIISVQDNMHHTGILFLNSAGFRDRVIYVTSFDWGSFWWS</sequence>
<proteinExistence type="predicted"/>
<dbReference type="KEGG" id="kpe:KPK_1830"/>
<dbReference type="BioCyc" id="KPNE507522:GI0B-1824-MONOMER"/>
<gene>
    <name evidence="1" type="ordered locus">KPK_1830</name>
</gene>
<evidence type="ECO:0000313" key="2">
    <source>
        <dbReference type="Proteomes" id="UP000001734"/>
    </source>
</evidence>
<evidence type="ECO:0000313" key="1">
    <source>
        <dbReference type="EMBL" id="ACI11619.1"/>
    </source>
</evidence>
<dbReference type="HOGENOM" id="CLU_3169191_0_0_6"/>